<dbReference type="Proteomes" id="UP001445335">
    <property type="component" value="Unassembled WGS sequence"/>
</dbReference>
<evidence type="ECO:0000313" key="2">
    <source>
        <dbReference type="EMBL" id="KAK9846408.1"/>
    </source>
</evidence>
<comment type="caution">
    <text evidence="2">The sequence shown here is derived from an EMBL/GenBank/DDBJ whole genome shotgun (WGS) entry which is preliminary data.</text>
</comment>
<organism evidence="2 3">
    <name type="scientific">Elliptochloris bilobata</name>
    <dbReference type="NCBI Taxonomy" id="381761"/>
    <lineage>
        <taxon>Eukaryota</taxon>
        <taxon>Viridiplantae</taxon>
        <taxon>Chlorophyta</taxon>
        <taxon>core chlorophytes</taxon>
        <taxon>Trebouxiophyceae</taxon>
        <taxon>Trebouxiophyceae incertae sedis</taxon>
        <taxon>Elliptochloris clade</taxon>
        <taxon>Elliptochloris</taxon>
    </lineage>
</organism>
<sequence length="72" mass="8575">MFPKTKPPTRTPVEKRASNKKDKRRRGEEKERRAEKRERKSAPEVKTDPNDPNSKLILNYSYVDTARRDTKF</sequence>
<evidence type="ECO:0000313" key="3">
    <source>
        <dbReference type="Proteomes" id="UP001445335"/>
    </source>
</evidence>
<keyword evidence="3" id="KW-1185">Reference proteome</keyword>
<proteinExistence type="predicted"/>
<evidence type="ECO:0000256" key="1">
    <source>
        <dbReference type="SAM" id="MobiDB-lite"/>
    </source>
</evidence>
<accession>A0AAW1SLF9</accession>
<gene>
    <name evidence="2" type="ORF">WJX81_003272</name>
</gene>
<dbReference type="AlphaFoldDB" id="A0AAW1SLF9"/>
<protein>
    <submittedName>
        <fullName evidence="2">Uncharacterized protein</fullName>
    </submittedName>
</protein>
<feature type="compositionally biased region" description="Pro residues" evidence="1">
    <location>
        <begin position="1"/>
        <end position="10"/>
    </location>
</feature>
<name>A0AAW1SLF9_9CHLO</name>
<dbReference type="EMBL" id="JALJOU010000001">
    <property type="protein sequence ID" value="KAK9846408.1"/>
    <property type="molecule type" value="Genomic_DNA"/>
</dbReference>
<feature type="compositionally biased region" description="Basic and acidic residues" evidence="1">
    <location>
        <begin position="12"/>
        <end position="49"/>
    </location>
</feature>
<feature type="region of interest" description="Disordered" evidence="1">
    <location>
        <begin position="1"/>
        <end position="57"/>
    </location>
</feature>
<reference evidence="2 3" key="1">
    <citation type="journal article" date="2024" name="Nat. Commun.">
        <title>Phylogenomics reveals the evolutionary origins of lichenization in chlorophyte algae.</title>
        <authorList>
            <person name="Puginier C."/>
            <person name="Libourel C."/>
            <person name="Otte J."/>
            <person name="Skaloud P."/>
            <person name="Haon M."/>
            <person name="Grisel S."/>
            <person name="Petersen M."/>
            <person name="Berrin J.G."/>
            <person name="Delaux P.M."/>
            <person name="Dal Grande F."/>
            <person name="Keller J."/>
        </authorList>
    </citation>
    <scope>NUCLEOTIDE SEQUENCE [LARGE SCALE GENOMIC DNA]</scope>
    <source>
        <strain evidence="2 3">SAG 245.80</strain>
    </source>
</reference>